<feature type="compositionally biased region" description="Basic and acidic residues" evidence="1">
    <location>
        <begin position="7"/>
        <end position="21"/>
    </location>
</feature>
<feature type="region of interest" description="Disordered" evidence="1">
    <location>
        <begin position="190"/>
        <end position="246"/>
    </location>
</feature>
<sequence>MDEEVGAVDRHLGAGQEKTDDVQGSDRVGGQRCVGVVQQLLHGRVVGVEDQGGQPPTAAIGLPGRPPEDGTRGGLEVGDLGEHRVRLQRGGHRVDEAAAALDMGIRLGLGELGDVEAGHLDEASARQLLVDDLQELEFVGAAGIHDQGARVDGHVADGVIGVGVHDIAHGVALGRQEVLDRLVALSGVEGQVGSGGTGSGGTGNGGTGNSGDSSAEPDPGTDAAAQASGDVASTAHEHSRKVKLDG</sequence>
<feature type="region of interest" description="Disordered" evidence="1">
    <location>
        <begin position="48"/>
        <end position="69"/>
    </location>
</feature>
<evidence type="ECO:0000256" key="1">
    <source>
        <dbReference type="SAM" id="MobiDB-lite"/>
    </source>
</evidence>
<proteinExistence type="predicted"/>
<feature type="compositionally biased region" description="Gly residues" evidence="1">
    <location>
        <begin position="190"/>
        <end position="209"/>
    </location>
</feature>
<reference evidence="2 3" key="1">
    <citation type="journal article" date="2013" name="ISME J.">
        <title>A metabolic model for members of the genus Tetrasphaera involved in enhanced biological phosphorus removal.</title>
        <authorList>
            <person name="Kristiansen R."/>
            <person name="Nguyen H.T.T."/>
            <person name="Saunders A.M."/>
            <person name="Nielsen J.L."/>
            <person name="Wimmer R."/>
            <person name="Le V.Q."/>
            <person name="McIlroy S.J."/>
            <person name="Petrovski S."/>
            <person name="Seviour R.J."/>
            <person name="Calteau A."/>
            <person name="Nielsen K.L."/>
            <person name="Nielsen P.H."/>
        </authorList>
    </citation>
    <scope>NUCLEOTIDE SEQUENCE [LARGE SCALE GENOMIC DNA]</scope>
    <source>
        <strain evidence="2 3">Ben 74</strain>
    </source>
</reference>
<dbReference type="AlphaFoldDB" id="A0A077M7D4"/>
<evidence type="ECO:0000313" key="2">
    <source>
        <dbReference type="EMBL" id="CCI52454.1"/>
    </source>
</evidence>
<protein>
    <submittedName>
        <fullName evidence="2">Uncharacterized protein</fullName>
    </submittedName>
</protein>
<keyword evidence="3" id="KW-1185">Reference proteome</keyword>
<comment type="caution">
    <text evidence="2">The sequence shown here is derived from an EMBL/GenBank/DDBJ whole genome shotgun (WGS) entry which is preliminary data.</text>
</comment>
<accession>A0A077M7D4</accession>
<dbReference type="EMBL" id="CAJC01000081">
    <property type="protein sequence ID" value="CCI52454.1"/>
    <property type="molecule type" value="Genomic_DNA"/>
</dbReference>
<gene>
    <name evidence="2" type="ORF">BN13_1710002</name>
</gene>
<dbReference type="Proteomes" id="UP000035720">
    <property type="component" value="Unassembled WGS sequence"/>
</dbReference>
<name>A0A077M7D4_9MICO</name>
<evidence type="ECO:0000313" key="3">
    <source>
        <dbReference type="Proteomes" id="UP000035720"/>
    </source>
</evidence>
<organism evidence="2 3">
    <name type="scientific">Nostocoides jenkinsii Ben 74</name>
    <dbReference type="NCBI Taxonomy" id="1193518"/>
    <lineage>
        <taxon>Bacteria</taxon>
        <taxon>Bacillati</taxon>
        <taxon>Actinomycetota</taxon>
        <taxon>Actinomycetes</taxon>
        <taxon>Micrococcales</taxon>
        <taxon>Intrasporangiaceae</taxon>
        <taxon>Nostocoides</taxon>
    </lineage>
</organism>
<feature type="region of interest" description="Disordered" evidence="1">
    <location>
        <begin position="1"/>
        <end position="27"/>
    </location>
</feature>